<gene>
    <name evidence="3" type="ORF">HERI1096_LOCUS18875</name>
</gene>
<evidence type="ECO:0000256" key="2">
    <source>
        <dbReference type="SAM" id="Phobius"/>
    </source>
</evidence>
<accession>A0A7S3F165</accession>
<protein>
    <submittedName>
        <fullName evidence="3">Uncharacterized protein</fullName>
    </submittedName>
</protein>
<feature type="transmembrane region" description="Helical" evidence="2">
    <location>
        <begin position="136"/>
        <end position="158"/>
    </location>
</feature>
<feature type="region of interest" description="Disordered" evidence="1">
    <location>
        <begin position="198"/>
        <end position="253"/>
    </location>
</feature>
<evidence type="ECO:0000256" key="1">
    <source>
        <dbReference type="SAM" id="MobiDB-lite"/>
    </source>
</evidence>
<keyword evidence="2" id="KW-0812">Transmembrane</keyword>
<sequence>MIIGMTERVFDVVKLATEGSELGITSTNLIPLLRNRQVRHLIIEMTPAWWVSLNGTLAQGATLVCQIASFGYVVHTLRLAGRPMNTLSSAAVQDYLEQIAAQSATGFAGQDIGSGFSSESDSSSLNEATRFDGLRFFFFFACFFGRFFAAVAAAFALATAAAIGGAAGDAASARSATSSTSCHSVIIRLKGSRRRLLETGAPTRRGERSPPCASRASGRIRPRRRAVVAGGHRRWRRGGRRRSRPPLLRRRDRGQPCAHVQHLVYACPLA</sequence>
<name>A0A7S3F165_9EUKA</name>
<keyword evidence="2" id="KW-0472">Membrane</keyword>
<reference evidence="3" key="1">
    <citation type="submission" date="2021-01" db="EMBL/GenBank/DDBJ databases">
        <authorList>
            <person name="Corre E."/>
            <person name="Pelletier E."/>
            <person name="Niang G."/>
            <person name="Scheremetjew M."/>
            <person name="Finn R."/>
            <person name="Kale V."/>
            <person name="Holt S."/>
            <person name="Cochrane G."/>
            <person name="Meng A."/>
            <person name="Brown T."/>
            <person name="Cohen L."/>
        </authorList>
    </citation>
    <scope>NUCLEOTIDE SEQUENCE</scope>
    <source>
        <strain evidence="3">CCMP281</strain>
    </source>
</reference>
<evidence type="ECO:0000313" key="3">
    <source>
        <dbReference type="EMBL" id="CAE0118176.1"/>
    </source>
</evidence>
<dbReference type="EMBL" id="HBHX01033938">
    <property type="protein sequence ID" value="CAE0118176.1"/>
    <property type="molecule type" value="Transcribed_RNA"/>
</dbReference>
<keyword evidence="2" id="KW-1133">Transmembrane helix</keyword>
<proteinExistence type="predicted"/>
<organism evidence="3">
    <name type="scientific">Haptolina ericina</name>
    <dbReference type="NCBI Taxonomy" id="156174"/>
    <lineage>
        <taxon>Eukaryota</taxon>
        <taxon>Haptista</taxon>
        <taxon>Haptophyta</taxon>
        <taxon>Prymnesiophyceae</taxon>
        <taxon>Prymnesiales</taxon>
        <taxon>Prymnesiaceae</taxon>
        <taxon>Haptolina</taxon>
    </lineage>
</organism>
<feature type="compositionally biased region" description="Basic residues" evidence="1">
    <location>
        <begin position="218"/>
        <end position="252"/>
    </location>
</feature>
<dbReference type="AlphaFoldDB" id="A0A7S3F165"/>